<dbReference type="InterPro" id="IPR000014">
    <property type="entry name" value="PAS"/>
</dbReference>
<evidence type="ECO:0000259" key="17">
    <source>
        <dbReference type="PROSITE" id="PS50112"/>
    </source>
</evidence>
<dbReference type="InterPro" id="IPR036097">
    <property type="entry name" value="HisK_dim/P_sf"/>
</dbReference>
<keyword evidence="7 15" id="KW-0812">Transmembrane</keyword>
<evidence type="ECO:0000256" key="7">
    <source>
        <dbReference type="ARBA" id="ARBA00022692"/>
    </source>
</evidence>
<proteinExistence type="predicted"/>
<comment type="catalytic activity">
    <reaction evidence="1">
        <text>ATP + protein L-histidine = ADP + protein N-phospho-L-histidine.</text>
        <dbReference type="EC" id="2.7.13.3"/>
    </reaction>
</comment>
<keyword evidence="8" id="KW-0547">Nucleotide-binding</keyword>
<dbReference type="InterPro" id="IPR003594">
    <property type="entry name" value="HATPase_dom"/>
</dbReference>
<keyword evidence="10" id="KW-0067">ATP-binding</keyword>
<accession>A0ABN6DUJ4</accession>
<evidence type="ECO:0000256" key="14">
    <source>
        <dbReference type="SAM" id="MobiDB-lite"/>
    </source>
</evidence>
<dbReference type="Gene3D" id="6.10.340.10">
    <property type="match status" value="1"/>
</dbReference>
<feature type="domain" description="HAMP" evidence="18">
    <location>
        <begin position="320"/>
        <end position="372"/>
    </location>
</feature>
<evidence type="ECO:0000313" key="20">
    <source>
        <dbReference type="Proteomes" id="UP001319827"/>
    </source>
</evidence>
<evidence type="ECO:0000256" key="15">
    <source>
        <dbReference type="SAM" id="Phobius"/>
    </source>
</evidence>
<dbReference type="Gene3D" id="3.30.450.20">
    <property type="entry name" value="PAS domain"/>
    <property type="match status" value="2"/>
</dbReference>
<evidence type="ECO:0000313" key="19">
    <source>
        <dbReference type="EMBL" id="BCR03785.1"/>
    </source>
</evidence>
<keyword evidence="13 15" id="KW-0472">Membrane</keyword>
<dbReference type="SMART" id="SM00086">
    <property type="entry name" value="PAC"/>
    <property type="match status" value="1"/>
</dbReference>
<dbReference type="Proteomes" id="UP001319827">
    <property type="component" value="Chromosome"/>
</dbReference>
<dbReference type="EC" id="2.7.13.3" evidence="3"/>
<dbReference type="SUPFAM" id="SSF103190">
    <property type="entry name" value="Sensory domain-like"/>
    <property type="match status" value="1"/>
</dbReference>
<dbReference type="CDD" id="cd06225">
    <property type="entry name" value="HAMP"/>
    <property type="match status" value="1"/>
</dbReference>
<dbReference type="InterPro" id="IPR050351">
    <property type="entry name" value="BphY/WalK/GraS-like"/>
</dbReference>
<dbReference type="PROSITE" id="PS50885">
    <property type="entry name" value="HAMP"/>
    <property type="match status" value="1"/>
</dbReference>
<evidence type="ECO:0000256" key="12">
    <source>
        <dbReference type="ARBA" id="ARBA00023012"/>
    </source>
</evidence>
<evidence type="ECO:0000256" key="13">
    <source>
        <dbReference type="ARBA" id="ARBA00023136"/>
    </source>
</evidence>
<dbReference type="InterPro" id="IPR029151">
    <property type="entry name" value="Sensor-like_sf"/>
</dbReference>
<feature type="domain" description="Histidine kinase" evidence="16">
    <location>
        <begin position="521"/>
        <end position="736"/>
    </location>
</feature>
<dbReference type="Pfam" id="PF00512">
    <property type="entry name" value="HisKA"/>
    <property type="match status" value="1"/>
</dbReference>
<dbReference type="InterPro" id="IPR005467">
    <property type="entry name" value="His_kinase_dom"/>
</dbReference>
<evidence type="ECO:0000256" key="3">
    <source>
        <dbReference type="ARBA" id="ARBA00012438"/>
    </source>
</evidence>
<keyword evidence="4" id="KW-1003">Cell membrane</keyword>
<reference evidence="19 20" key="1">
    <citation type="journal article" date="2016" name="C (Basel)">
        <title>Selective Growth of and Electricity Production by Marine Exoelectrogenic Bacteria in Self-Aggregated Hydrogel of Microbially Reduced Graphene Oxide.</title>
        <authorList>
            <person name="Yoshida N."/>
            <person name="Goto Y."/>
            <person name="Miyata Y."/>
        </authorList>
    </citation>
    <scope>NUCLEOTIDE SEQUENCE [LARGE SCALE GENOMIC DNA]</scope>
    <source>
        <strain evidence="19 20">NIT-T3</strain>
    </source>
</reference>
<keyword evidence="6" id="KW-0808">Transferase</keyword>
<dbReference type="InterPro" id="IPR035965">
    <property type="entry name" value="PAS-like_dom_sf"/>
</dbReference>
<protein>
    <recommendedName>
        <fullName evidence="3">histidine kinase</fullName>
        <ecNumber evidence="3">2.7.13.3</ecNumber>
    </recommendedName>
</protein>
<feature type="region of interest" description="Disordered" evidence="14">
    <location>
        <begin position="730"/>
        <end position="753"/>
    </location>
</feature>
<dbReference type="Pfam" id="PF02518">
    <property type="entry name" value="HATPase_c"/>
    <property type="match status" value="1"/>
</dbReference>
<comment type="subcellular location">
    <subcellularLocation>
        <location evidence="2">Cell membrane</location>
        <topology evidence="2">Multi-pass membrane protein</topology>
    </subcellularLocation>
</comment>
<dbReference type="Pfam" id="PF13426">
    <property type="entry name" value="PAS_9"/>
    <property type="match status" value="1"/>
</dbReference>
<dbReference type="SMART" id="SM00387">
    <property type="entry name" value="HATPase_c"/>
    <property type="match status" value="1"/>
</dbReference>
<dbReference type="NCBIfam" id="TIGR00229">
    <property type="entry name" value="sensory_box"/>
    <property type="match status" value="1"/>
</dbReference>
<keyword evidence="12" id="KW-0902">Two-component regulatory system</keyword>
<dbReference type="PROSITE" id="PS50112">
    <property type="entry name" value="PAS"/>
    <property type="match status" value="1"/>
</dbReference>
<evidence type="ECO:0000256" key="11">
    <source>
        <dbReference type="ARBA" id="ARBA00022989"/>
    </source>
</evidence>
<dbReference type="SUPFAM" id="SSF55785">
    <property type="entry name" value="PYP-like sensor domain (PAS domain)"/>
    <property type="match status" value="1"/>
</dbReference>
<dbReference type="PANTHER" id="PTHR42878:SF7">
    <property type="entry name" value="SENSOR HISTIDINE KINASE GLRK"/>
    <property type="match status" value="1"/>
</dbReference>
<dbReference type="InterPro" id="IPR003660">
    <property type="entry name" value="HAMP_dom"/>
</dbReference>
<dbReference type="CDD" id="cd00082">
    <property type="entry name" value="HisKA"/>
    <property type="match status" value="1"/>
</dbReference>
<evidence type="ECO:0000256" key="10">
    <source>
        <dbReference type="ARBA" id="ARBA00022840"/>
    </source>
</evidence>
<evidence type="ECO:0000256" key="1">
    <source>
        <dbReference type="ARBA" id="ARBA00000085"/>
    </source>
</evidence>
<keyword evidence="5" id="KW-0597">Phosphoprotein</keyword>
<dbReference type="PROSITE" id="PS50109">
    <property type="entry name" value="HIS_KIN"/>
    <property type="match status" value="1"/>
</dbReference>
<dbReference type="InterPro" id="IPR003661">
    <property type="entry name" value="HisK_dim/P_dom"/>
</dbReference>
<dbReference type="InterPro" id="IPR036890">
    <property type="entry name" value="HATPase_C_sf"/>
</dbReference>
<dbReference type="SUPFAM" id="SSF47384">
    <property type="entry name" value="Homodimeric domain of signal transducing histidine kinase"/>
    <property type="match status" value="1"/>
</dbReference>
<dbReference type="Pfam" id="PF00672">
    <property type="entry name" value="HAMP"/>
    <property type="match status" value="1"/>
</dbReference>
<evidence type="ECO:0000256" key="6">
    <source>
        <dbReference type="ARBA" id="ARBA00022679"/>
    </source>
</evidence>
<dbReference type="EMBL" id="AP024355">
    <property type="protein sequence ID" value="BCR03785.1"/>
    <property type="molecule type" value="Genomic_DNA"/>
</dbReference>
<dbReference type="PANTHER" id="PTHR42878">
    <property type="entry name" value="TWO-COMPONENT HISTIDINE KINASE"/>
    <property type="match status" value="1"/>
</dbReference>
<evidence type="ECO:0000256" key="8">
    <source>
        <dbReference type="ARBA" id="ARBA00022741"/>
    </source>
</evidence>
<dbReference type="InterPro" id="IPR048760">
    <property type="entry name" value="VP0354-like_sensor_dom"/>
</dbReference>
<dbReference type="SUPFAM" id="SSF158472">
    <property type="entry name" value="HAMP domain-like"/>
    <property type="match status" value="1"/>
</dbReference>
<organism evidence="19 20">
    <name type="scientific">Desulfuromonas versatilis</name>
    <dbReference type="NCBI Taxonomy" id="2802975"/>
    <lineage>
        <taxon>Bacteria</taxon>
        <taxon>Pseudomonadati</taxon>
        <taxon>Thermodesulfobacteriota</taxon>
        <taxon>Desulfuromonadia</taxon>
        <taxon>Desulfuromonadales</taxon>
        <taxon>Desulfuromonadaceae</taxon>
        <taxon>Desulfuromonas</taxon>
    </lineage>
</organism>
<keyword evidence="9" id="KW-0418">Kinase</keyword>
<dbReference type="InterPro" id="IPR004358">
    <property type="entry name" value="Sig_transdc_His_kin-like_C"/>
</dbReference>
<reference evidence="19 20" key="2">
    <citation type="journal article" date="2021" name="Int. J. Syst. Evol. Microbiol.">
        <title>Isolation and Polyphasic Characterization of Desulfuromonas versatilis sp. Nov., an Electrogenic Bacteria Capable of Versatile Metabolism Isolated from a Graphene Oxide-Reducing Enrichment Culture.</title>
        <authorList>
            <person name="Xie L."/>
            <person name="Yoshida N."/>
            <person name="Ishii S."/>
            <person name="Meng L."/>
        </authorList>
    </citation>
    <scope>NUCLEOTIDE SEQUENCE [LARGE SCALE GENOMIC DNA]</scope>
    <source>
        <strain evidence="19 20">NIT-T3</strain>
    </source>
</reference>
<evidence type="ECO:0000256" key="2">
    <source>
        <dbReference type="ARBA" id="ARBA00004651"/>
    </source>
</evidence>
<evidence type="ECO:0000256" key="5">
    <source>
        <dbReference type="ARBA" id="ARBA00022553"/>
    </source>
</evidence>
<keyword evidence="11 15" id="KW-1133">Transmembrane helix</keyword>
<dbReference type="PRINTS" id="PR00344">
    <property type="entry name" value="BCTRLSENSOR"/>
</dbReference>
<dbReference type="SMART" id="SM00388">
    <property type="entry name" value="HisKA"/>
    <property type="match status" value="1"/>
</dbReference>
<evidence type="ECO:0000256" key="4">
    <source>
        <dbReference type="ARBA" id="ARBA00022475"/>
    </source>
</evidence>
<keyword evidence="20" id="KW-1185">Reference proteome</keyword>
<evidence type="ECO:0000259" key="16">
    <source>
        <dbReference type="PROSITE" id="PS50109"/>
    </source>
</evidence>
<name>A0ABN6DUJ4_9BACT</name>
<feature type="domain" description="PAS" evidence="17">
    <location>
        <begin position="395"/>
        <end position="440"/>
    </location>
</feature>
<feature type="transmembrane region" description="Helical" evidence="15">
    <location>
        <begin position="300"/>
        <end position="319"/>
    </location>
</feature>
<dbReference type="SMART" id="SM00304">
    <property type="entry name" value="HAMP"/>
    <property type="match status" value="1"/>
</dbReference>
<gene>
    <name evidence="19" type="ORF">DESUT3_08540</name>
</gene>
<dbReference type="Gene3D" id="3.30.565.10">
    <property type="entry name" value="Histidine kinase-like ATPase, C-terminal domain"/>
    <property type="match status" value="1"/>
</dbReference>
<evidence type="ECO:0000259" key="18">
    <source>
        <dbReference type="PROSITE" id="PS50885"/>
    </source>
</evidence>
<dbReference type="SUPFAM" id="SSF55874">
    <property type="entry name" value="ATPase domain of HSP90 chaperone/DNA topoisomerase II/histidine kinase"/>
    <property type="match status" value="1"/>
</dbReference>
<dbReference type="Gene3D" id="1.10.287.130">
    <property type="match status" value="1"/>
</dbReference>
<sequence length="753" mass="83020">MVLAFMALALLPLLALDLLVAYRSEEILGRRVAQELQVEVETGAEALEVYLAGIRRDLLALARFLERRLEPRAEAPGWEEVQEEFYRVLQAENAYYQVRYLDSRGMERIRVNNLAGRLVQVPESELQDKADRYYWREAMQTAPGEVYLSHLDANIEYGVPEDPLRLVVRLATVVADGAGRKRGVVIINVFGDQLLRALTPLRAGSGTRVILLGDNRRFVEMSRSATNLQFVSGRQEILEAELGAALAEGSSLGGNGASIGRERLVAEAAVHPGMDRQWRLLKIVPGEQLFSEITGLRRTLAFFGLLIGLGAALLALAAARQFSRPIRRLSRYALRVAEGDFSSPPAIGSRDELGRLAGSLAEMGRSLAESRDRLVDWNLSLQQEVDRKVAALRESEERYRLIFSSESDAILIFEAETRALVEANRAAAELYGYALDEFAGLCLEDLLCDVEQGRARLARVLAGTLSRIELTYHRKKDGSVFPAEVSAGTFRWGGKLMLVGIVRDISERLEIDRMKDEMLAAVSHEMRTPLTAMMGFAEFMLDNPVAEAEAREYLGIILKETDRLHGLIDNLLSFQRLRAGYGGDGFAGVSLEQLLEEVAELFGGPSSRRKLVLDCQEGLPAVHGDAELLRQAVGNLVSNAVKYSPPGTRVTLGARAAEGWVTLRVEDQGQGIPPAVREQIFDRFFRIDRGGSKRVGGTGLGLPLVKEIARLHGGRVRVESSEGEGSTFFLELPVAGPGRPQPQRESSSEAEFA</sequence>
<dbReference type="CDD" id="cd00075">
    <property type="entry name" value="HATPase"/>
    <property type="match status" value="1"/>
</dbReference>
<dbReference type="Pfam" id="PF21623">
    <property type="entry name" value="HK_sensor_dom_bact"/>
    <property type="match status" value="1"/>
</dbReference>
<evidence type="ECO:0000256" key="9">
    <source>
        <dbReference type="ARBA" id="ARBA00022777"/>
    </source>
</evidence>
<dbReference type="InterPro" id="IPR001610">
    <property type="entry name" value="PAC"/>
</dbReference>
<dbReference type="CDD" id="cd00130">
    <property type="entry name" value="PAS"/>
    <property type="match status" value="1"/>
</dbReference>